<evidence type="ECO:0008006" key="4">
    <source>
        <dbReference type="Google" id="ProtNLM"/>
    </source>
</evidence>
<keyword evidence="1" id="KW-1133">Transmembrane helix</keyword>
<name>A0A1H5ZCE8_9ACTN</name>
<feature type="transmembrane region" description="Helical" evidence="1">
    <location>
        <begin position="529"/>
        <end position="547"/>
    </location>
</feature>
<keyword evidence="1" id="KW-0812">Transmembrane</keyword>
<evidence type="ECO:0000313" key="3">
    <source>
        <dbReference type="Proteomes" id="UP000236723"/>
    </source>
</evidence>
<feature type="transmembrane region" description="Helical" evidence="1">
    <location>
        <begin position="463"/>
        <end position="482"/>
    </location>
</feature>
<dbReference type="Proteomes" id="UP000236723">
    <property type="component" value="Unassembled WGS sequence"/>
</dbReference>
<feature type="transmembrane region" description="Helical" evidence="1">
    <location>
        <begin position="502"/>
        <end position="523"/>
    </location>
</feature>
<dbReference type="InterPro" id="IPR027417">
    <property type="entry name" value="P-loop_NTPase"/>
</dbReference>
<feature type="transmembrane region" description="Helical" evidence="1">
    <location>
        <begin position="12"/>
        <end position="29"/>
    </location>
</feature>
<sequence length="684" mass="73499">MREPSRASLIRIAVVLVGVSLSLMSGLVVKPFEQWAQGHQGWIVAGFAVFVVVLVLAETRSGGKPAADLDAVATELANVVAEEWRTEAGLRRLDRHQGLLAFTWSPTGRPVTDRRGRSSVADREMAGIPELVDAYLRVPSGRLAIIGTAGTGKTSLALLLTLGLVELRRAGGSGPVPVKLSVANWNPRQQALLTWMRQELSEQFLFLRDSAQYGSNAPGRLLQSGRILPVLDGLDELGRNGAGAAVRREGIRQIRLALETLPGLIVTCRADQFEEAVGDGGPLPATAVVELRGLAATAVIDYLSDVNGEQDLARWEPVFRSLREDPAGPVARALSTPLMVGLARDVYERRSTDPAELLDTARFPDADRVQRHLLRGLVPAVFHDLPVQDRQGQWHGADALRWLTFLAAGLTRQDDGNSIHWWALPAMASRSQRTVQALLGGLLVAATAGLGFCGVFWQVLEPGWALLIGGVAALVSGVPMAWRSAGNLPVPSELQFGGGRRWRIMLLGSFLAAFLGSVAGWVLDGPGRGLVVGAICGVPIAVVYGWAQPDATVRAANPRILLRRDRKVAVYFGAAYGLTSGLAAWLLLPPGMAVAFGVCVALCGGLLYGLPWIFALDSGMTGVVASVRLFVYGLLLAPQGKAPWPWRLLPFLEEAHRRDILRQVGPAYQFRHAYLQDALAESAS</sequence>
<dbReference type="OrthoDB" id="419058at2"/>
<feature type="transmembrane region" description="Helical" evidence="1">
    <location>
        <begin position="437"/>
        <end position="457"/>
    </location>
</feature>
<dbReference type="Gene3D" id="3.40.50.300">
    <property type="entry name" value="P-loop containing nucleotide triphosphate hydrolases"/>
    <property type="match status" value="1"/>
</dbReference>
<evidence type="ECO:0000313" key="2">
    <source>
        <dbReference type="EMBL" id="SEG34068.1"/>
    </source>
</evidence>
<reference evidence="3" key="1">
    <citation type="submission" date="2016-10" db="EMBL/GenBank/DDBJ databases">
        <authorList>
            <person name="Varghese N."/>
            <person name="Submissions S."/>
        </authorList>
    </citation>
    <scope>NUCLEOTIDE SEQUENCE [LARGE SCALE GENOMIC DNA]</scope>
    <source>
        <strain evidence="3">DSM 43163</strain>
    </source>
</reference>
<feature type="transmembrane region" description="Helical" evidence="1">
    <location>
        <begin position="568"/>
        <end position="588"/>
    </location>
</feature>
<gene>
    <name evidence="2" type="ORF">SAMN04489712_104482</name>
</gene>
<keyword evidence="1" id="KW-0472">Membrane</keyword>
<organism evidence="2 3">
    <name type="scientific">Thermomonospora echinospora</name>
    <dbReference type="NCBI Taxonomy" id="1992"/>
    <lineage>
        <taxon>Bacteria</taxon>
        <taxon>Bacillati</taxon>
        <taxon>Actinomycetota</taxon>
        <taxon>Actinomycetes</taxon>
        <taxon>Streptosporangiales</taxon>
        <taxon>Thermomonosporaceae</taxon>
        <taxon>Thermomonospora</taxon>
    </lineage>
</organism>
<dbReference type="AlphaFoldDB" id="A0A1H5ZCE8"/>
<protein>
    <recommendedName>
        <fullName evidence="4">NACHT domain-containing protein</fullName>
    </recommendedName>
</protein>
<keyword evidence="3" id="KW-1185">Reference proteome</keyword>
<accession>A0A1H5ZCE8</accession>
<feature type="transmembrane region" description="Helical" evidence="1">
    <location>
        <begin position="41"/>
        <end position="57"/>
    </location>
</feature>
<proteinExistence type="predicted"/>
<feature type="transmembrane region" description="Helical" evidence="1">
    <location>
        <begin position="594"/>
        <end position="616"/>
    </location>
</feature>
<dbReference type="EMBL" id="FNVO01000004">
    <property type="protein sequence ID" value="SEG34068.1"/>
    <property type="molecule type" value="Genomic_DNA"/>
</dbReference>
<evidence type="ECO:0000256" key="1">
    <source>
        <dbReference type="SAM" id="Phobius"/>
    </source>
</evidence>